<organism evidence="14 15">
    <name type="scientific">Pseudobutyrivibrio ruminis</name>
    <dbReference type="NCBI Taxonomy" id="46206"/>
    <lineage>
        <taxon>Bacteria</taxon>
        <taxon>Bacillati</taxon>
        <taxon>Bacillota</taxon>
        <taxon>Clostridia</taxon>
        <taxon>Lachnospirales</taxon>
        <taxon>Lachnospiraceae</taxon>
        <taxon>Pseudobutyrivibrio</taxon>
    </lineage>
</organism>
<protein>
    <submittedName>
        <fullName evidence="14">Ion transporter</fullName>
    </submittedName>
</protein>
<dbReference type="GO" id="GO:0005249">
    <property type="term" value="F:voltage-gated potassium channel activity"/>
    <property type="evidence" value="ECO:0007669"/>
    <property type="project" value="InterPro"/>
</dbReference>
<feature type="transmembrane region" description="Helical" evidence="12">
    <location>
        <begin position="21"/>
        <end position="41"/>
    </location>
</feature>
<keyword evidence="3" id="KW-0633">Potassium transport</keyword>
<dbReference type="SUPFAM" id="SSF81324">
    <property type="entry name" value="Voltage-gated potassium channels"/>
    <property type="match status" value="1"/>
</dbReference>
<reference evidence="14 15" key="2">
    <citation type="submission" date="2017-10" db="EMBL/GenBank/DDBJ databases">
        <authorList>
            <person name="Banno H."/>
            <person name="Chua N.-H."/>
        </authorList>
    </citation>
    <scope>NUCLEOTIDE SEQUENCE [LARGE SCALE GENOMIC DNA]</scope>
    <source>
        <strain evidence="14 15">JK626</strain>
    </source>
</reference>
<evidence type="ECO:0000259" key="13">
    <source>
        <dbReference type="Pfam" id="PF00520"/>
    </source>
</evidence>
<dbReference type="Gene3D" id="1.20.120.350">
    <property type="entry name" value="Voltage-gated potassium channels. Chain C"/>
    <property type="match status" value="1"/>
</dbReference>
<dbReference type="InterPro" id="IPR028325">
    <property type="entry name" value="VG_K_chnl"/>
</dbReference>
<dbReference type="RefSeq" id="WP_099391199.1">
    <property type="nucleotide sequence ID" value="NZ_PDYF01000007.1"/>
</dbReference>
<dbReference type="AlphaFoldDB" id="A0A2G3DYM8"/>
<evidence type="ECO:0000256" key="5">
    <source>
        <dbReference type="ARBA" id="ARBA00022826"/>
    </source>
</evidence>
<evidence type="ECO:0000256" key="11">
    <source>
        <dbReference type="ARBA" id="ARBA00023303"/>
    </source>
</evidence>
<evidence type="ECO:0000256" key="12">
    <source>
        <dbReference type="SAM" id="Phobius"/>
    </source>
</evidence>
<feature type="transmembrane region" description="Helical" evidence="12">
    <location>
        <begin position="81"/>
        <end position="104"/>
    </location>
</feature>
<evidence type="ECO:0000256" key="6">
    <source>
        <dbReference type="ARBA" id="ARBA00022882"/>
    </source>
</evidence>
<comment type="caution">
    <text evidence="14">The sequence shown here is derived from an EMBL/GenBank/DDBJ whole genome shotgun (WGS) entry which is preliminary data.</text>
</comment>
<evidence type="ECO:0000256" key="9">
    <source>
        <dbReference type="ARBA" id="ARBA00023065"/>
    </source>
</evidence>
<dbReference type="InterPro" id="IPR027359">
    <property type="entry name" value="Volt_channel_dom_sf"/>
</dbReference>
<name>A0A2G3DYM8_9FIRM</name>
<keyword evidence="10 12" id="KW-0472">Membrane</keyword>
<evidence type="ECO:0000256" key="2">
    <source>
        <dbReference type="ARBA" id="ARBA00022448"/>
    </source>
</evidence>
<evidence type="ECO:0000313" key="14">
    <source>
        <dbReference type="EMBL" id="PHU35980.1"/>
    </source>
</evidence>
<dbReference type="InterPro" id="IPR005821">
    <property type="entry name" value="Ion_trans_dom"/>
</dbReference>
<feature type="domain" description="Ion transport" evidence="13">
    <location>
        <begin position="23"/>
        <end position="233"/>
    </location>
</feature>
<dbReference type="EMBL" id="PDYF01000007">
    <property type="protein sequence ID" value="PHU35980.1"/>
    <property type="molecule type" value="Genomic_DNA"/>
</dbReference>
<evidence type="ECO:0000256" key="8">
    <source>
        <dbReference type="ARBA" id="ARBA00022989"/>
    </source>
</evidence>
<evidence type="ECO:0000256" key="1">
    <source>
        <dbReference type="ARBA" id="ARBA00004141"/>
    </source>
</evidence>
<evidence type="ECO:0000256" key="3">
    <source>
        <dbReference type="ARBA" id="ARBA00022538"/>
    </source>
</evidence>
<dbReference type="PANTHER" id="PTHR11537">
    <property type="entry name" value="VOLTAGE-GATED POTASSIUM CHANNEL"/>
    <property type="match status" value="1"/>
</dbReference>
<evidence type="ECO:0000313" key="15">
    <source>
        <dbReference type="Proteomes" id="UP000225889"/>
    </source>
</evidence>
<dbReference type="GO" id="GO:0008076">
    <property type="term" value="C:voltage-gated potassium channel complex"/>
    <property type="evidence" value="ECO:0007669"/>
    <property type="project" value="InterPro"/>
</dbReference>
<feature type="transmembrane region" description="Helical" evidence="12">
    <location>
        <begin position="182"/>
        <end position="200"/>
    </location>
</feature>
<accession>A0A2G3DYM8</accession>
<keyword evidence="7" id="KW-0630">Potassium</keyword>
<keyword evidence="4 12" id="KW-0812">Transmembrane</keyword>
<evidence type="ECO:0000256" key="7">
    <source>
        <dbReference type="ARBA" id="ARBA00022958"/>
    </source>
</evidence>
<proteinExistence type="predicted"/>
<dbReference type="Proteomes" id="UP000225889">
    <property type="component" value="Unassembled WGS sequence"/>
</dbReference>
<keyword evidence="11" id="KW-0407">Ion channel</keyword>
<gene>
    <name evidence="14" type="ORF">CSX01_01745</name>
</gene>
<dbReference type="Pfam" id="PF00520">
    <property type="entry name" value="Ion_trans"/>
    <property type="match status" value="1"/>
</dbReference>
<keyword evidence="8 12" id="KW-1133">Transmembrane helix</keyword>
<keyword evidence="6" id="KW-0851">Voltage-gated channel</keyword>
<comment type="subcellular location">
    <subcellularLocation>
        <location evidence="1">Membrane</location>
        <topology evidence="1">Multi-pass membrane protein</topology>
    </subcellularLocation>
</comment>
<keyword evidence="5" id="KW-0631">Potassium channel</keyword>
<reference evidence="14 15" key="1">
    <citation type="submission" date="2017-10" db="EMBL/GenBank/DDBJ databases">
        <title>Resolving the taxonomy of Roseburia spp., Eubacterium rectale and Agathobacter spp. through phylogenomic analysis.</title>
        <authorList>
            <person name="Sheridan P.O."/>
            <person name="Walker A.W."/>
            <person name="Duncan S.H."/>
            <person name="Scott K.P."/>
            <person name="Toole P.W.O."/>
            <person name="Luis P."/>
            <person name="Flint H.J."/>
        </authorList>
    </citation>
    <scope>NUCLEOTIDE SEQUENCE [LARGE SCALE GENOMIC DNA]</scope>
    <source>
        <strain evidence="14 15">JK626</strain>
    </source>
</reference>
<dbReference type="PANTHER" id="PTHR11537:SF254">
    <property type="entry name" value="POTASSIUM VOLTAGE-GATED CHANNEL PROTEIN SHAB"/>
    <property type="match status" value="1"/>
</dbReference>
<sequence length="241" mass="27367">MSKRKRLFEVIEVSKDDDRISDIYDTFMLFTIIISIIPLAFTTTNTVFNIIDKVSAVIFIIDYVLRLITADLKLNRGLKSFVLYPFTPMAIIDLVSILPSLTILNSGWRLLKIFRLLRTLRVFRVFKAARYSKNLQIFIRVFQKQRDAFLTIIGIAVVYILVAALIILNVEPETFGDYFHAVYWATISLTTMGYGDIYPVSPAGQLITMLSSFIGIAIVAMPAGVITAGFMEELNRDKESK</sequence>
<feature type="transmembrane region" description="Helical" evidence="12">
    <location>
        <begin position="148"/>
        <end position="170"/>
    </location>
</feature>
<dbReference type="PRINTS" id="PR00169">
    <property type="entry name" value="KCHANNEL"/>
</dbReference>
<keyword evidence="2" id="KW-0813">Transport</keyword>
<dbReference type="Gene3D" id="1.10.287.70">
    <property type="match status" value="1"/>
</dbReference>
<evidence type="ECO:0000256" key="10">
    <source>
        <dbReference type="ARBA" id="ARBA00023136"/>
    </source>
</evidence>
<evidence type="ECO:0000256" key="4">
    <source>
        <dbReference type="ARBA" id="ARBA00022692"/>
    </source>
</evidence>
<keyword evidence="9" id="KW-0406">Ion transport</keyword>
<dbReference type="GO" id="GO:0001508">
    <property type="term" value="P:action potential"/>
    <property type="evidence" value="ECO:0007669"/>
    <property type="project" value="TreeGrafter"/>
</dbReference>
<feature type="transmembrane region" description="Helical" evidence="12">
    <location>
        <begin position="206"/>
        <end position="231"/>
    </location>
</feature>